<evidence type="ECO:0000256" key="1">
    <source>
        <dbReference type="SAM" id="Phobius"/>
    </source>
</evidence>
<dbReference type="EMBL" id="VSSQ01005941">
    <property type="protein sequence ID" value="MPM30965.1"/>
    <property type="molecule type" value="Genomic_DNA"/>
</dbReference>
<name>A0A644YQS9_9ZZZZ</name>
<accession>A0A644YQS9</accession>
<proteinExistence type="predicted"/>
<organism evidence="2">
    <name type="scientific">bioreactor metagenome</name>
    <dbReference type="NCBI Taxonomy" id="1076179"/>
    <lineage>
        <taxon>unclassified sequences</taxon>
        <taxon>metagenomes</taxon>
        <taxon>ecological metagenomes</taxon>
    </lineage>
</organism>
<comment type="caution">
    <text evidence="2">The sequence shown here is derived from an EMBL/GenBank/DDBJ whole genome shotgun (WGS) entry which is preliminary data.</text>
</comment>
<protein>
    <submittedName>
        <fullName evidence="2">Uncharacterized protein</fullName>
    </submittedName>
</protein>
<feature type="transmembrane region" description="Helical" evidence="1">
    <location>
        <begin position="7"/>
        <end position="27"/>
    </location>
</feature>
<gene>
    <name evidence="2" type="ORF">SDC9_77518</name>
</gene>
<evidence type="ECO:0000313" key="2">
    <source>
        <dbReference type="EMBL" id="MPM30965.1"/>
    </source>
</evidence>
<sequence length="116" mass="12053">MRRQGDAILVIVGLCPAQVLFGGFIVLPLTQVGKTELHGELFGVLAATGGNCSKRHPFQVGLGIGGIGVGSILFGHLSGIGKPAVFYHRVIIGTDGRAGIIGARNHTAVTQLIEDR</sequence>
<keyword evidence="1" id="KW-0472">Membrane</keyword>
<reference evidence="2" key="1">
    <citation type="submission" date="2019-08" db="EMBL/GenBank/DDBJ databases">
        <authorList>
            <person name="Kucharzyk K."/>
            <person name="Murdoch R.W."/>
            <person name="Higgins S."/>
            <person name="Loffler F."/>
        </authorList>
    </citation>
    <scope>NUCLEOTIDE SEQUENCE</scope>
</reference>
<keyword evidence="1" id="KW-0812">Transmembrane</keyword>
<keyword evidence="1" id="KW-1133">Transmembrane helix</keyword>
<dbReference type="AlphaFoldDB" id="A0A644YQS9"/>